<keyword evidence="2" id="KW-1133">Transmembrane helix</keyword>
<evidence type="ECO:0000313" key="5">
    <source>
        <dbReference type="Proteomes" id="UP000051248"/>
    </source>
</evidence>
<dbReference type="GO" id="GO:0004175">
    <property type="term" value="F:endopeptidase activity"/>
    <property type="evidence" value="ECO:0007669"/>
    <property type="project" value="UniProtKB-ARBA"/>
</dbReference>
<evidence type="ECO:0000256" key="1">
    <source>
        <dbReference type="ARBA" id="ARBA00009067"/>
    </source>
</evidence>
<feature type="domain" description="CAAX prenyl protease 2/Lysostaphin resistance protein A-like" evidence="3">
    <location>
        <begin position="82"/>
        <end position="177"/>
    </location>
</feature>
<comment type="similarity">
    <text evidence="1">Belongs to the UPF0177 family.</text>
</comment>
<accession>A0A0R1KGY6</accession>
<organism evidence="4 5">
    <name type="scientific">Companilactobacillus nodensis DSM 19682 = JCM 14932 = NBRC 107160</name>
    <dbReference type="NCBI Taxonomy" id="1423775"/>
    <lineage>
        <taxon>Bacteria</taxon>
        <taxon>Bacillati</taxon>
        <taxon>Bacillota</taxon>
        <taxon>Bacilli</taxon>
        <taxon>Lactobacillales</taxon>
        <taxon>Lactobacillaceae</taxon>
        <taxon>Companilactobacillus</taxon>
    </lineage>
</organism>
<sequence length="223" mass="25063">MLYTAATIIPSGLPTNTKQGLADLIVFLVAYFLNRLWFHQSINWFNADKIFDQFSTALPTIIFVAYSSAAMFFVKDMRFQMDVLIMTILVGLAEEFCFRGLLIPLFLKQFRGNAYYAVVGSSILFGLMHLINLKSISFGYVSIQVIFAISFGLLLGAIYVKTNNLLLVVALHMLKDLFPLLSPSTLREAAKMQFSMAALIICIVWLILTIIIARKQTKGLIIN</sequence>
<feature type="transmembrane region" description="Helical" evidence="2">
    <location>
        <begin position="165"/>
        <end position="182"/>
    </location>
</feature>
<feature type="transmembrane region" description="Helical" evidence="2">
    <location>
        <begin position="194"/>
        <end position="213"/>
    </location>
</feature>
<feature type="transmembrane region" description="Helical" evidence="2">
    <location>
        <begin position="137"/>
        <end position="158"/>
    </location>
</feature>
<feature type="transmembrane region" description="Helical" evidence="2">
    <location>
        <begin position="50"/>
        <end position="73"/>
    </location>
</feature>
<feature type="transmembrane region" description="Helical" evidence="2">
    <location>
        <begin position="85"/>
        <end position="107"/>
    </location>
</feature>
<keyword evidence="2" id="KW-0812">Transmembrane</keyword>
<dbReference type="STRING" id="1423775.FD03_GL000479"/>
<keyword evidence="5" id="KW-1185">Reference proteome</keyword>
<feature type="transmembrane region" description="Helical" evidence="2">
    <location>
        <begin position="20"/>
        <end position="38"/>
    </location>
</feature>
<dbReference type="PANTHER" id="PTHR36435">
    <property type="entry name" value="SLR1288 PROTEIN"/>
    <property type="match status" value="1"/>
</dbReference>
<feature type="transmembrane region" description="Helical" evidence="2">
    <location>
        <begin position="114"/>
        <end position="131"/>
    </location>
</feature>
<dbReference type="PATRIC" id="fig|1423775.4.peg.488"/>
<dbReference type="PANTHER" id="PTHR36435:SF1">
    <property type="entry name" value="CAAX AMINO TERMINAL PROTEASE FAMILY PROTEIN"/>
    <property type="match status" value="1"/>
</dbReference>
<dbReference type="Pfam" id="PF02517">
    <property type="entry name" value="Rce1-like"/>
    <property type="match status" value="1"/>
</dbReference>
<keyword evidence="2" id="KW-0472">Membrane</keyword>
<protein>
    <submittedName>
        <fullName evidence="4">Immunity protein PlnP</fullName>
    </submittedName>
</protein>
<evidence type="ECO:0000256" key="2">
    <source>
        <dbReference type="SAM" id="Phobius"/>
    </source>
</evidence>
<dbReference type="Proteomes" id="UP000051248">
    <property type="component" value="Unassembled WGS sequence"/>
</dbReference>
<name>A0A0R1KGY6_9LACO</name>
<dbReference type="GO" id="GO:0080120">
    <property type="term" value="P:CAAX-box protein maturation"/>
    <property type="evidence" value="ECO:0007669"/>
    <property type="project" value="UniProtKB-ARBA"/>
</dbReference>
<comment type="caution">
    <text evidence="4">The sequence shown here is derived from an EMBL/GenBank/DDBJ whole genome shotgun (WGS) entry which is preliminary data.</text>
</comment>
<gene>
    <name evidence="4" type="ORF">FD03_GL000479</name>
</gene>
<dbReference type="EMBL" id="AZDZ01000011">
    <property type="protein sequence ID" value="KRK79777.1"/>
    <property type="molecule type" value="Genomic_DNA"/>
</dbReference>
<reference evidence="4 5" key="1">
    <citation type="journal article" date="2015" name="Genome Announc.">
        <title>Expanding the biotechnology potential of lactobacilli through comparative genomics of 213 strains and associated genera.</title>
        <authorList>
            <person name="Sun Z."/>
            <person name="Harris H.M."/>
            <person name="McCann A."/>
            <person name="Guo C."/>
            <person name="Argimon S."/>
            <person name="Zhang W."/>
            <person name="Yang X."/>
            <person name="Jeffery I.B."/>
            <person name="Cooney J.C."/>
            <person name="Kagawa T.F."/>
            <person name="Liu W."/>
            <person name="Song Y."/>
            <person name="Salvetti E."/>
            <person name="Wrobel A."/>
            <person name="Rasinkangas P."/>
            <person name="Parkhill J."/>
            <person name="Rea M.C."/>
            <person name="O'Sullivan O."/>
            <person name="Ritari J."/>
            <person name="Douillard F.P."/>
            <person name="Paul Ross R."/>
            <person name="Yang R."/>
            <person name="Briner A.E."/>
            <person name="Felis G.E."/>
            <person name="de Vos W.M."/>
            <person name="Barrangou R."/>
            <person name="Klaenhammer T.R."/>
            <person name="Caufield P.W."/>
            <person name="Cui Y."/>
            <person name="Zhang H."/>
            <person name="O'Toole P.W."/>
        </authorList>
    </citation>
    <scope>NUCLEOTIDE SEQUENCE [LARGE SCALE GENOMIC DNA]</scope>
    <source>
        <strain evidence="4 5">DSM 19682</strain>
    </source>
</reference>
<evidence type="ECO:0000259" key="3">
    <source>
        <dbReference type="Pfam" id="PF02517"/>
    </source>
</evidence>
<evidence type="ECO:0000313" key="4">
    <source>
        <dbReference type="EMBL" id="KRK79777.1"/>
    </source>
</evidence>
<dbReference type="AlphaFoldDB" id="A0A0R1KGY6"/>
<dbReference type="InterPro" id="IPR052710">
    <property type="entry name" value="CAAX_protease"/>
</dbReference>
<dbReference type="eggNOG" id="COG1266">
    <property type="taxonomic scope" value="Bacteria"/>
</dbReference>
<dbReference type="InterPro" id="IPR003675">
    <property type="entry name" value="Rce1/LyrA-like_dom"/>
</dbReference>
<proteinExistence type="inferred from homology"/>